<dbReference type="Pfam" id="PF05193">
    <property type="entry name" value="Peptidase_M16_C"/>
    <property type="match status" value="1"/>
</dbReference>
<dbReference type="InterPro" id="IPR011249">
    <property type="entry name" value="Metalloenz_LuxS/M16"/>
</dbReference>
<dbReference type="STRING" id="118967.SAMN02745191_1615"/>
<organism evidence="2 3">
    <name type="scientific">Anaerorhabdus furcosa</name>
    <dbReference type="NCBI Taxonomy" id="118967"/>
    <lineage>
        <taxon>Bacteria</taxon>
        <taxon>Bacillati</taxon>
        <taxon>Bacillota</taxon>
        <taxon>Erysipelotrichia</taxon>
        <taxon>Erysipelotrichales</taxon>
        <taxon>Erysipelotrichaceae</taxon>
        <taxon>Anaerorhabdus</taxon>
    </lineage>
</organism>
<dbReference type="OrthoDB" id="9811314at2"/>
<name>A0A1T4NG95_9FIRM</name>
<dbReference type="InterPro" id="IPR050626">
    <property type="entry name" value="Peptidase_M16"/>
</dbReference>
<feature type="domain" description="Peptidase M16 C-terminal" evidence="1">
    <location>
        <begin position="177"/>
        <end position="348"/>
    </location>
</feature>
<reference evidence="3" key="1">
    <citation type="submission" date="2017-02" db="EMBL/GenBank/DDBJ databases">
        <authorList>
            <person name="Varghese N."/>
            <person name="Submissions S."/>
        </authorList>
    </citation>
    <scope>NUCLEOTIDE SEQUENCE [LARGE SCALE GENOMIC DNA]</scope>
    <source>
        <strain evidence="3">ATCC 25662</strain>
    </source>
</reference>
<dbReference type="PANTHER" id="PTHR43690">
    <property type="entry name" value="NARDILYSIN"/>
    <property type="match status" value="1"/>
</dbReference>
<dbReference type="Proteomes" id="UP000243297">
    <property type="component" value="Unassembled WGS sequence"/>
</dbReference>
<dbReference type="RefSeq" id="WP_078712009.1">
    <property type="nucleotide sequence ID" value="NZ_FUWY01000004.1"/>
</dbReference>
<dbReference type="GO" id="GO:0046872">
    <property type="term" value="F:metal ion binding"/>
    <property type="evidence" value="ECO:0007669"/>
    <property type="project" value="InterPro"/>
</dbReference>
<sequence length="417" mass="48605">MKTLEISKNVNLHHHKTEKFNDITLSFRYKNLISNTNRAARTFLTQILNDTCIAYPTKDAVTRCLDTLYGSNYKVLRDTYGKLDVIEFRLSTLNGNVVNEDLLTKQIDVLNEFIYHPRIMNGLFDETLFKEMKERLVLMIQSFHDQPGNHANDQAKRLFNTTQELKALPTIEEIKSCTNEDVVKAYHQLIEDDALDIFVLGNYDEEDVTARIQSKFKFNEKHSILDVLDKNIRENHDEIIEQKAISQTRVVMMFTTNQTMLDESYPAILLANGLFGSFPTSYLFQEVREKRSLCYSISSRIDNYDGLITVQTAIDGKNYEEVKDLILKQLQRIKEGDFDDELLETTKKMNINILRSSIDSQKSCLTLDYREVLFNDSLRIENVIEKLRQCTKEDCINAFKQVEPKLTYCLMQEDHHE</sequence>
<dbReference type="SUPFAM" id="SSF63411">
    <property type="entry name" value="LuxS/MPP-like metallohydrolase"/>
    <property type="match status" value="2"/>
</dbReference>
<dbReference type="AlphaFoldDB" id="A0A1T4NG95"/>
<gene>
    <name evidence="2" type="ORF">SAMN02745191_1615</name>
</gene>
<proteinExistence type="predicted"/>
<dbReference type="InterPro" id="IPR007863">
    <property type="entry name" value="Peptidase_M16_C"/>
</dbReference>
<keyword evidence="3" id="KW-1185">Reference proteome</keyword>
<dbReference type="Gene3D" id="3.30.830.10">
    <property type="entry name" value="Metalloenzyme, LuxS/M16 peptidase-like"/>
    <property type="match status" value="2"/>
</dbReference>
<dbReference type="NCBIfam" id="NF047422">
    <property type="entry name" value="YfmF_fam"/>
    <property type="match status" value="1"/>
</dbReference>
<evidence type="ECO:0000313" key="3">
    <source>
        <dbReference type="Proteomes" id="UP000243297"/>
    </source>
</evidence>
<protein>
    <submittedName>
        <fullName evidence="2">Predicted Zn-dependent peptidase</fullName>
    </submittedName>
</protein>
<evidence type="ECO:0000313" key="2">
    <source>
        <dbReference type="EMBL" id="SJZ78143.1"/>
    </source>
</evidence>
<accession>A0A1T4NG95</accession>
<dbReference type="PANTHER" id="PTHR43690:SF17">
    <property type="entry name" value="PROTEIN YHJJ"/>
    <property type="match status" value="1"/>
</dbReference>
<evidence type="ECO:0000259" key="1">
    <source>
        <dbReference type="Pfam" id="PF05193"/>
    </source>
</evidence>
<dbReference type="EMBL" id="FUWY01000004">
    <property type="protein sequence ID" value="SJZ78143.1"/>
    <property type="molecule type" value="Genomic_DNA"/>
</dbReference>